<reference evidence="1" key="1">
    <citation type="submission" date="2020-01" db="EMBL/GenBank/DDBJ databases">
        <title>Insect and environment-associated Actinomycetes.</title>
        <authorList>
            <person name="Currrie C."/>
            <person name="Chevrette M."/>
            <person name="Carlson C."/>
            <person name="Stubbendieck R."/>
            <person name="Wendt-Pienkowski E."/>
        </authorList>
    </citation>
    <scope>NUCLEOTIDE SEQUENCE</scope>
    <source>
        <strain evidence="1">SID505</strain>
    </source>
</reference>
<dbReference type="EMBL" id="JAAGMK010000180">
    <property type="protein sequence ID" value="NEB83951.1"/>
    <property type="molecule type" value="Genomic_DNA"/>
</dbReference>
<accession>A0A6G3SM06</accession>
<sequence>MPDIVHTITPTATRSTMSLEAHVKRNGSQVGRDTRTALLAAIGKEVELADETAHQDLRAARLKTLAEAYALVVHGKGTATAAS</sequence>
<gene>
    <name evidence="1" type="ORF">G3I43_07130</name>
</gene>
<comment type="caution">
    <text evidence="1">The sequence shown here is derived from an EMBL/GenBank/DDBJ whole genome shotgun (WGS) entry which is preliminary data.</text>
</comment>
<proteinExistence type="predicted"/>
<protein>
    <submittedName>
        <fullName evidence="1">Uncharacterized protein</fullName>
    </submittedName>
</protein>
<evidence type="ECO:0000313" key="1">
    <source>
        <dbReference type="EMBL" id="NEB83951.1"/>
    </source>
</evidence>
<dbReference type="RefSeq" id="WP_164256925.1">
    <property type="nucleotide sequence ID" value="NZ_JAAGMK010000180.1"/>
</dbReference>
<organism evidence="1">
    <name type="scientific">Streptomyces anulatus</name>
    <name type="common">Streptomyces chrysomallus</name>
    <dbReference type="NCBI Taxonomy" id="1892"/>
    <lineage>
        <taxon>Bacteria</taxon>
        <taxon>Bacillati</taxon>
        <taxon>Actinomycetota</taxon>
        <taxon>Actinomycetes</taxon>
        <taxon>Kitasatosporales</taxon>
        <taxon>Streptomycetaceae</taxon>
        <taxon>Streptomyces</taxon>
    </lineage>
</organism>
<dbReference type="AlphaFoldDB" id="A0A6G3SM06"/>
<name>A0A6G3SM06_STRAQ</name>